<protein>
    <submittedName>
        <fullName evidence="2">Uncharacterized protein</fullName>
    </submittedName>
</protein>
<name>A0A820NB06_9BILA</name>
<feature type="transmembrane region" description="Helical" evidence="1">
    <location>
        <begin position="15"/>
        <end position="37"/>
    </location>
</feature>
<keyword evidence="1" id="KW-1133">Transmembrane helix</keyword>
<accession>A0A820NB06</accession>
<reference evidence="2" key="1">
    <citation type="submission" date="2021-02" db="EMBL/GenBank/DDBJ databases">
        <authorList>
            <person name="Nowell W R."/>
        </authorList>
    </citation>
    <scope>NUCLEOTIDE SEQUENCE</scope>
</reference>
<evidence type="ECO:0000313" key="2">
    <source>
        <dbReference type="EMBL" id="CAF4387422.1"/>
    </source>
</evidence>
<gene>
    <name evidence="2" type="ORF">FNK824_LOCUS43505</name>
</gene>
<dbReference type="EMBL" id="CAJOBE010061397">
    <property type="protein sequence ID" value="CAF4387422.1"/>
    <property type="molecule type" value="Genomic_DNA"/>
</dbReference>
<feature type="non-terminal residue" evidence="2">
    <location>
        <position position="1"/>
    </location>
</feature>
<keyword evidence="1" id="KW-0472">Membrane</keyword>
<sequence>ILQPSDIIKKCEQPVIIGTLLSTTVVGAISLVVYGVFMAKIAASML</sequence>
<comment type="caution">
    <text evidence="2">The sequence shown here is derived from an EMBL/GenBank/DDBJ whole genome shotgun (WGS) entry which is preliminary data.</text>
</comment>
<dbReference type="Proteomes" id="UP000663874">
    <property type="component" value="Unassembled WGS sequence"/>
</dbReference>
<keyword evidence="1" id="KW-0812">Transmembrane</keyword>
<evidence type="ECO:0000256" key="1">
    <source>
        <dbReference type="SAM" id="Phobius"/>
    </source>
</evidence>
<proteinExistence type="predicted"/>
<organism evidence="2 3">
    <name type="scientific">Rotaria sordida</name>
    <dbReference type="NCBI Taxonomy" id="392033"/>
    <lineage>
        <taxon>Eukaryota</taxon>
        <taxon>Metazoa</taxon>
        <taxon>Spiralia</taxon>
        <taxon>Gnathifera</taxon>
        <taxon>Rotifera</taxon>
        <taxon>Eurotatoria</taxon>
        <taxon>Bdelloidea</taxon>
        <taxon>Philodinida</taxon>
        <taxon>Philodinidae</taxon>
        <taxon>Rotaria</taxon>
    </lineage>
</organism>
<evidence type="ECO:0000313" key="3">
    <source>
        <dbReference type="Proteomes" id="UP000663874"/>
    </source>
</evidence>
<dbReference type="AlphaFoldDB" id="A0A820NB06"/>